<dbReference type="GO" id="GO:0043709">
    <property type="term" value="P:cell adhesion involved in single-species biofilm formation"/>
    <property type="evidence" value="ECO:0007669"/>
    <property type="project" value="TreeGrafter"/>
</dbReference>
<dbReference type="PANTHER" id="PTHR33420:SF26">
    <property type="entry name" value="FIMBRIAL SUBUNIT"/>
    <property type="match status" value="1"/>
</dbReference>
<dbReference type="KEGG" id="smar:SM39_4139"/>
<dbReference type="InterPro" id="IPR000259">
    <property type="entry name" value="Adhesion_dom_fimbrial"/>
</dbReference>
<dbReference type="InterPro" id="IPR008966">
    <property type="entry name" value="Adhesion_dom_sf"/>
</dbReference>
<dbReference type="Gene3D" id="2.60.40.1090">
    <property type="entry name" value="Fimbrial-type adhesion domain"/>
    <property type="match status" value="1"/>
</dbReference>
<keyword evidence="1" id="KW-0732">Signal</keyword>
<reference evidence="3" key="1">
    <citation type="journal article" date="2014" name="Genome Biol. Evol.">
        <title>Genome evolution and plasticity of Serratia marcescens, an important multidrug-resistant nosocomial pathogen.</title>
        <authorList>
            <person name="Iguchi A."/>
            <person name="Nagaya Y."/>
            <person name="Pradel E."/>
            <person name="Ooka T."/>
            <person name="Ogura Y."/>
            <person name="Katsura K."/>
            <person name="Kurokawa K."/>
            <person name="Oshima K."/>
            <person name="Hattori M."/>
            <person name="Parkhill J."/>
            <person name="Sebaihia M."/>
            <person name="Coulthurst S.J."/>
            <person name="Gotoh N."/>
            <person name="Thomson N.R."/>
            <person name="Ewbank J.J."/>
            <person name="Hayashi T."/>
        </authorList>
    </citation>
    <scope>NUCLEOTIDE SEQUENCE</scope>
    <source>
        <strain evidence="3">SM39</strain>
    </source>
</reference>
<accession>A0AAT9F3N1</accession>
<protein>
    <submittedName>
        <fullName evidence="3">Fimbrial protein</fullName>
    </submittedName>
</protein>
<dbReference type="AlphaFoldDB" id="A0AAT9F3N1"/>
<dbReference type="Pfam" id="PF00419">
    <property type="entry name" value="Fimbrial"/>
    <property type="match status" value="1"/>
</dbReference>
<dbReference type="RefSeq" id="WP_041037074.1">
    <property type="nucleotide sequence ID" value="NZ_AP013063.1"/>
</dbReference>
<dbReference type="PANTHER" id="PTHR33420">
    <property type="entry name" value="FIMBRIAL SUBUNIT ELFA-RELATED"/>
    <property type="match status" value="1"/>
</dbReference>
<evidence type="ECO:0000313" key="3">
    <source>
        <dbReference type="EMBL" id="BAO36072.1"/>
    </source>
</evidence>
<feature type="signal peptide" evidence="1">
    <location>
        <begin position="1"/>
        <end position="22"/>
    </location>
</feature>
<feature type="domain" description="Fimbrial-type adhesion" evidence="2">
    <location>
        <begin position="34"/>
        <end position="178"/>
    </location>
</feature>
<gene>
    <name evidence="3" type="ORF">SM39_4139</name>
</gene>
<dbReference type="EMBL" id="AP013063">
    <property type="protein sequence ID" value="BAO36072.1"/>
    <property type="molecule type" value="Genomic_DNA"/>
</dbReference>
<sequence>MKLNKLMLATAIAFSTASVAHAAPTPNQGSGTVTFSGEIIDAPCSITPDSVDQTVPMGQISSRILAKEGKSSAEPFSIELKDCALNTMKNVKVTFTGTPDAVNSKLLALSGSASGAGIVIYDQLHAKEVELGTATDGQGLNEGNNALKFAAYLQGNSASGAVVPGKFTSVANFTLAYQ</sequence>
<proteinExistence type="predicted"/>
<evidence type="ECO:0000256" key="1">
    <source>
        <dbReference type="SAM" id="SignalP"/>
    </source>
</evidence>
<dbReference type="GO" id="GO:0009289">
    <property type="term" value="C:pilus"/>
    <property type="evidence" value="ECO:0007669"/>
    <property type="project" value="InterPro"/>
</dbReference>
<dbReference type="InterPro" id="IPR036937">
    <property type="entry name" value="Adhesion_dom_fimbrial_sf"/>
</dbReference>
<feature type="chain" id="PRO_5043905285" evidence="1">
    <location>
        <begin position="23"/>
        <end position="178"/>
    </location>
</feature>
<evidence type="ECO:0000259" key="2">
    <source>
        <dbReference type="Pfam" id="PF00419"/>
    </source>
</evidence>
<dbReference type="SUPFAM" id="SSF49401">
    <property type="entry name" value="Bacterial adhesins"/>
    <property type="match status" value="1"/>
</dbReference>
<dbReference type="InterPro" id="IPR050263">
    <property type="entry name" value="Bact_Fimbrial_Adh_Pro"/>
</dbReference>
<name>A0AAT9F3N1_SERMA</name>
<organism evidence="3">
    <name type="scientific">Serratia marcescens SM39</name>
    <dbReference type="NCBI Taxonomy" id="1334564"/>
    <lineage>
        <taxon>Bacteria</taxon>
        <taxon>Pseudomonadati</taxon>
        <taxon>Pseudomonadota</taxon>
        <taxon>Gammaproteobacteria</taxon>
        <taxon>Enterobacterales</taxon>
        <taxon>Yersiniaceae</taxon>
        <taxon>Serratia</taxon>
    </lineage>
</organism>